<feature type="transmembrane region" description="Helical" evidence="2">
    <location>
        <begin position="1738"/>
        <end position="1759"/>
    </location>
</feature>
<organism evidence="4 5">
    <name type="scientific">Thecamonas trahens ATCC 50062</name>
    <dbReference type="NCBI Taxonomy" id="461836"/>
    <lineage>
        <taxon>Eukaryota</taxon>
        <taxon>Apusozoa</taxon>
        <taxon>Apusomonadida</taxon>
        <taxon>Apusomonadidae</taxon>
        <taxon>Thecamonas</taxon>
    </lineage>
</organism>
<dbReference type="SUPFAM" id="SSF69318">
    <property type="entry name" value="Integrin alpha N-terminal domain"/>
    <property type="match status" value="3"/>
</dbReference>
<dbReference type="InterPro" id="IPR056047">
    <property type="entry name" value="CRMPA-like_DUF7630"/>
</dbReference>
<feature type="transmembrane region" description="Helical" evidence="2">
    <location>
        <begin position="1785"/>
        <end position="1806"/>
    </location>
</feature>
<dbReference type="Pfam" id="PF24633">
    <property type="entry name" value="DUF7630"/>
    <property type="match status" value="1"/>
</dbReference>
<gene>
    <name evidence="4" type="ORF">AMSG_04878</name>
</gene>
<dbReference type="CDD" id="cd00185">
    <property type="entry name" value="TNFRSF"/>
    <property type="match status" value="1"/>
</dbReference>
<feature type="transmembrane region" description="Helical" evidence="2">
    <location>
        <begin position="26"/>
        <end position="46"/>
    </location>
</feature>
<dbReference type="InterPro" id="IPR013517">
    <property type="entry name" value="FG-GAP"/>
</dbReference>
<dbReference type="InterPro" id="IPR028994">
    <property type="entry name" value="Integrin_alpha_N"/>
</dbReference>
<sequence>MMVNDAAAFGDRCMGRRLKGRRGDHSGWLAVVMTVVATLAVVVAVANGQCLTPLAESAVLVDKTTAINDVMDRVTGVGVGDFNNDGFMDIAGCGEKAVFVIMGKNTTEAAGVPQFETRTIVEASDRWRTIAVGDMDNDNTTDLMASNNGDGVFVWFSDGNVDVSWTKVMAIGDTPVDSGKFFYFDIADADGDGDLDVVAGMGDQQNVRVAINLGSRVFAPATDVGALPAVPQPGTGVVRFVDVDDDALIDLLVVGGEVFNSALFLLKASAPLTWGAPQELVRATTGESVGNPLMFDVGDFNSDGSVDIAVIFAKLTGELTMFLNDGTGVFSQQPTVVAGKRPKAIKAVDIDGDGLLDLAVGSGSGGTNLFGMYNLMTAGEPSTFSIGATVVLMNDIDLVTQIGVVDMNFDGAVDFVANSEDQDEIWLKVNTRLANQLPVKVVESSAPSTRVKLLDGDTDGDLDMMVALDGLGAANGNDLGVGMYENSNGDGAFVAPKTVFVISNSTSGSVSDYCATDFNGDGVVDWLILHGTQGKTGPGAYLKLVLSSQGETVSAAANQVPPGYGEQVDLTRLLHPVRGYLSSGGVECVDLDADGDVDFLVTARHEQKVFWIENTDGSVEGLQAFSSDVVAGPSVSNAGGIDVVRVGDMNGDGHVDLVYGATEVDTLVMMTGTGLAGAGMFNSYTVLYNGTVFMVEGLYTGGKVISQGIADVLPVDIDSDGDLDLVVGDSCCRNNDALGLELSFEPAWLYMENLDGGTTFGLVKRPGVLFTKTVATLDANLDGNADVVLLTEFLSKEVVLELGDGSGGFTRTVLVSGNELSGTMAIGDIDGNGLLDFAFAGRVGSGVVSVFKRSTVMIRFPPPADMVTVDVGGCGYRMACVAVAIGESPRCTSRRVVLPPGVYTGCFAVAPITIAKKIEIVVGGPAGTRATIDCRASGGVLFHVVEGGKLSLSNLDVVGTSQAPKSAFGSTALRVSDGGELELRAMSFADSFPRPDASYPLFGLFLGGYGGAVAVETGGTLTAMHSNFTRVRALQSGGAIAALGEQPRVTLSDCLFVGCSAANGGGGAVYVEATKSAIVTLERCKMRDNVARAGGALFAALDASSVTVSASTIEGNSATWGGAVATSHASQAERFLSSLALGTLPLVSSAASGSGVTLTSTVVSGNSATYGGTFALCEESVFVDGGSTVADSRASRCGGVAFECGASGVARSPQLASLAWLTGAGVSSIAADAGSAGLFGPQVCSGPVAIGFAQALRESLPAGNRLGSAPVFALDAFGQDVVDPATNVEIGIVGSEASSFELKDADRSAVLGPGGVDFGLLTLVPTFPVESLADLGRNVTLRVGGESVISAFGAMASVVVSGCPAGQGGGSRAVDGLFACSLCSAFQSSTVESVAPCSGCPPGQFRDEGSAGCISCPRLSAQVLDRDDNSSSASTLLELCECVAGAYSPSGRTGVPCDECPQGGRCAGGVARPVAAFGFFDVSPGSVGTKFARCPREEACVGGLEVCNPKYTGYMCRECVAGYYSDSDKRCRKCPSQAYVPLVMFFMLLVAIAFGVVGLTAYAHVQFDSDEDVRKSQRQRKIPHSFTLAIVFFQILGMVGNQQFNWPSSVSRTLAATNVVNLDVNIFASECSLVSFDGKYLVSILYPLMFMGAVCVALVLFKLLRASLPWCTQTFPDLPLVQLLERIVFLMGSLLYIPLSRSSLLLFDCVKLPDGKFYLDADLGRRCYDSAWFTLMPWGMLAVLVYIVAVPVYFGFTLFRHRHELFQPAVLARYGSIYRLYRVRFYYFELVQLFKRLVVVFCSLFVSNHQTWLVALLLAVFLTSAFAQLRYEPYYHPIYNTLEIQLNVIISVVVMLGFVFYADLFKRAWSRQAFIGLTLAVIFGSLVLVIATMVVEIRSILKQVTGQAQFIHDVRVQRFWRVVEHEAPDWSDPSLRHQLMEVKSHFIADEQASKAEFERRRDSTAITKRNSLAVLGDDGDGVDDGILLGDVDASFFQVESP</sequence>
<feature type="transmembrane region" description="Helical" evidence="2">
    <location>
        <begin position="1644"/>
        <end position="1664"/>
    </location>
</feature>
<dbReference type="Pfam" id="PF13517">
    <property type="entry name" value="FG-GAP_3"/>
    <property type="match status" value="4"/>
</dbReference>
<feature type="domain" description="DUF7630" evidence="3">
    <location>
        <begin position="1491"/>
        <end position="1534"/>
    </location>
</feature>
<proteinExistence type="predicted"/>
<dbReference type="GeneID" id="25564396"/>
<evidence type="ECO:0000256" key="2">
    <source>
        <dbReference type="SAM" id="Phobius"/>
    </source>
</evidence>
<evidence type="ECO:0000256" key="1">
    <source>
        <dbReference type="ARBA" id="ARBA00022729"/>
    </source>
</evidence>
<evidence type="ECO:0000259" key="3">
    <source>
        <dbReference type="Pfam" id="PF24633"/>
    </source>
</evidence>
<evidence type="ECO:0000313" key="5">
    <source>
        <dbReference type="Proteomes" id="UP000054408"/>
    </source>
</evidence>
<keyword evidence="1" id="KW-0732">Signal</keyword>
<feature type="transmembrane region" description="Helical" evidence="2">
    <location>
        <begin position="1841"/>
        <end position="1861"/>
    </location>
</feature>
<dbReference type="InterPro" id="IPR011050">
    <property type="entry name" value="Pectin_lyase_fold/virulence"/>
</dbReference>
<protein>
    <recommendedName>
        <fullName evidence="3">DUF7630 domain-containing protein</fullName>
    </recommendedName>
</protein>
<dbReference type="Proteomes" id="UP000054408">
    <property type="component" value="Unassembled WGS sequence"/>
</dbReference>
<keyword evidence="2" id="KW-1133">Transmembrane helix</keyword>
<dbReference type="EMBL" id="GL349451">
    <property type="protein sequence ID" value="KNC48431.1"/>
    <property type="molecule type" value="Genomic_DNA"/>
</dbReference>
<evidence type="ECO:0000313" key="4">
    <source>
        <dbReference type="EMBL" id="KNC48431.1"/>
    </source>
</evidence>
<name>A0A0L0D8M0_THETB</name>
<dbReference type="RefSeq" id="XP_013758546.1">
    <property type="nucleotide sequence ID" value="XM_013903092.1"/>
</dbReference>
<reference evidence="4 5" key="1">
    <citation type="submission" date="2010-05" db="EMBL/GenBank/DDBJ databases">
        <title>The Genome Sequence of Thecamonas trahens ATCC 50062.</title>
        <authorList>
            <consortium name="The Broad Institute Genome Sequencing Platform"/>
            <person name="Russ C."/>
            <person name="Cuomo C."/>
            <person name="Shea T."/>
            <person name="Young S.K."/>
            <person name="Zeng Q."/>
            <person name="Koehrsen M."/>
            <person name="Haas B."/>
            <person name="Borodovsky M."/>
            <person name="Guigo R."/>
            <person name="Alvarado L."/>
            <person name="Berlin A."/>
            <person name="Bochicchio J."/>
            <person name="Borenstein D."/>
            <person name="Chapman S."/>
            <person name="Chen Z."/>
            <person name="Freedman E."/>
            <person name="Gellesch M."/>
            <person name="Goldberg J."/>
            <person name="Griggs A."/>
            <person name="Gujja S."/>
            <person name="Heilman E."/>
            <person name="Heiman D."/>
            <person name="Hepburn T."/>
            <person name="Howarth C."/>
            <person name="Jen D."/>
            <person name="Larson L."/>
            <person name="Mehta T."/>
            <person name="Park D."/>
            <person name="Pearson M."/>
            <person name="Roberts A."/>
            <person name="Saif S."/>
            <person name="Shenoy N."/>
            <person name="Sisk P."/>
            <person name="Stolte C."/>
            <person name="Sykes S."/>
            <person name="Thomson T."/>
            <person name="Walk T."/>
            <person name="White J."/>
            <person name="Yandava C."/>
            <person name="Burger G."/>
            <person name="Gray M.W."/>
            <person name="Holland P.W.H."/>
            <person name="King N."/>
            <person name="Lang F.B.F."/>
            <person name="Roger A.J."/>
            <person name="Ruiz-Trillo I."/>
            <person name="Lander E."/>
            <person name="Nusbaum C."/>
        </authorList>
    </citation>
    <scope>NUCLEOTIDE SEQUENCE [LARGE SCALE GENOMIC DNA]</scope>
    <source>
        <strain evidence="4 5">ATCC 50062</strain>
    </source>
</reference>
<keyword evidence="5" id="KW-1185">Reference proteome</keyword>
<accession>A0A0L0D8M0</accession>
<feature type="transmembrane region" description="Helical" evidence="2">
    <location>
        <begin position="1539"/>
        <end position="1565"/>
    </location>
</feature>
<dbReference type="PANTHER" id="PTHR46580">
    <property type="entry name" value="SENSOR KINASE-RELATED"/>
    <property type="match status" value="1"/>
</dbReference>
<keyword evidence="2" id="KW-0812">Transmembrane</keyword>
<feature type="transmembrane region" description="Helical" evidence="2">
    <location>
        <begin position="1873"/>
        <end position="1895"/>
    </location>
</feature>
<feature type="transmembrane region" description="Helical" evidence="2">
    <location>
        <begin position="1586"/>
        <end position="1604"/>
    </location>
</feature>
<keyword evidence="2" id="KW-0472">Membrane</keyword>
<dbReference type="SUPFAM" id="SSF51126">
    <property type="entry name" value="Pectin lyase-like"/>
    <property type="match status" value="1"/>
</dbReference>
<feature type="transmembrane region" description="Helical" evidence="2">
    <location>
        <begin position="1812"/>
        <end position="1829"/>
    </location>
</feature>
<dbReference type="OrthoDB" id="441049at2759"/>
<dbReference type="Gene3D" id="2.130.10.130">
    <property type="entry name" value="Integrin alpha, N-terminal"/>
    <property type="match status" value="3"/>
</dbReference>
<dbReference type="eggNOG" id="ENOG502S28D">
    <property type="taxonomic scope" value="Eukaryota"/>
</dbReference>